<organism evidence="6 7">
    <name type="scientific">Helobdella robusta</name>
    <name type="common">Californian leech</name>
    <dbReference type="NCBI Taxonomy" id="6412"/>
    <lineage>
        <taxon>Eukaryota</taxon>
        <taxon>Metazoa</taxon>
        <taxon>Spiralia</taxon>
        <taxon>Lophotrochozoa</taxon>
        <taxon>Annelida</taxon>
        <taxon>Clitellata</taxon>
        <taxon>Hirudinea</taxon>
        <taxon>Rhynchobdellida</taxon>
        <taxon>Glossiphoniidae</taxon>
        <taxon>Helobdella</taxon>
    </lineage>
</organism>
<dbReference type="CTD" id="20207832"/>
<keyword evidence="7" id="KW-1185">Reference proteome</keyword>
<dbReference type="EMBL" id="KB097599">
    <property type="protein sequence ID" value="ESN93653.1"/>
    <property type="molecule type" value="Genomic_DNA"/>
</dbReference>
<feature type="region of interest" description="Disordered" evidence="4">
    <location>
        <begin position="252"/>
        <end position="317"/>
    </location>
</feature>
<feature type="compositionally biased region" description="Polar residues" evidence="4">
    <location>
        <begin position="300"/>
        <end position="317"/>
    </location>
</feature>
<dbReference type="Proteomes" id="UP000015101">
    <property type="component" value="Unassembled WGS sequence"/>
</dbReference>
<dbReference type="OMA" id="EMEMSHI"/>
<evidence type="ECO:0000256" key="3">
    <source>
        <dbReference type="SAM" id="Coils"/>
    </source>
</evidence>
<dbReference type="KEGG" id="hro:HELRODRAFT_180745"/>
<dbReference type="InterPro" id="IPR008555">
    <property type="entry name" value="SIKE"/>
</dbReference>
<dbReference type="OrthoDB" id="21214at2759"/>
<reference evidence="7" key="1">
    <citation type="submission" date="2012-12" db="EMBL/GenBank/DDBJ databases">
        <authorList>
            <person name="Hellsten U."/>
            <person name="Grimwood J."/>
            <person name="Chapman J.A."/>
            <person name="Shapiro H."/>
            <person name="Aerts A."/>
            <person name="Otillar R.P."/>
            <person name="Terry A.Y."/>
            <person name="Boore J.L."/>
            <person name="Simakov O."/>
            <person name="Marletaz F."/>
            <person name="Cho S.-J."/>
            <person name="Edsinger-Gonzales E."/>
            <person name="Havlak P."/>
            <person name="Kuo D.-H."/>
            <person name="Larsson T."/>
            <person name="Lv J."/>
            <person name="Arendt D."/>
            <person name="Savage R."/>
            <person name="Osoegawa K."/>
            <person name="de Jong P."/>
            <person name="Lindberg D.R."/>
            <person name="Seaver E.C."/>
            <person name="Weisblat D.A."/>
            <person name="Putnam N.H."/>
            <person name="Grigoriev I.V."/>
            <person name="Rokhsar D.S."/>
        </authorList>
    </citation>
    <scope>NUCLEOTIDE SEQUENCE</scope>
</reference>
<dbReference type="InParanoid" id="T1FG83"/>
<proteinExistence type="inferred from homology"/>
<dbReference type="EnsemblMetazoa" id="HelroT180745">
    <property type="protein sequence ID" value="HelroP180745"/>
    <property type="gene ID" value="HelroG180745"/>
</dbReference>
<feature type="compositionally biased region" description="Acidic residues" evidence="4">
    <location>
        <begin position="285"/>
        <end position="294"/>
    </location>
</feature>
<evidence type="ECO:0000256" key="1">
    <source>
        <dbReference type="ARBA" id="ARBA00005537"/>
    </source>
</evidence>
<dbReference type="PANTHER" id="PTHR12186">
    <property type="entry name" value="SIKE FAMILY MEMBER"/>
    <property type="match status" value="1"/>
</dbReference>
<evidence type="ECO:0000313" key="6">
    <source>
        <dbReference type="EnsemblMetazoa" id="HelroP180745"/>
    </source>
</evidence>
<protein>
    <submittedName>
        <fullName evidence="5 6">Uncharacterized protein</fullName>
    </submittedName>
</protein>
<reference evidence="5 7" key="2">
    <citation type="journal article" date="2013" name="Nature">
        <title>Insights into bilaterian evolution from three spiralian genomes.</title>
        <authorList>
            <person name="Simakov O."/>
            <person name="Marletaz F."/>
            <person name="Cho S.J."/>
            <person name="Edsinger-Gonzales E."/>
            <person name="Havlak P."/>
            <person name="Hellsten U."/>
            <person name="Kuo D.H."/>
            <person name="Larsson T."/>
            <person name="Lv J."/>
            <person name="Arendt D."/>
            <person name="Savage R."/>
            <person name="Osoegawa K."/>
            <person name="de Jong P."/>
            <person name="Grimwood J."/>
            <person name="Chapman J.A."/>
            <person name="Shapiro H."/>
            <person name="Aerts A."/>
            <person name="Otillar R.P."/>
            <person name="Terry A.Y."/>
            <person name="Boore J.L."/>
            <person name="Grigoriev I.V."/>
            <person name="Lindberg D.R."/>
            <person name="Seaver E.C."/>
            <person name="Weisblat D.A."/>
            <person name="Putnam N.H."/>
            <person name="Rokhsar D.S."/>
        </authorList>
    </citation>
    <scope>NUCLEOTIDE SEQUENCE</scope>
</reference>
<dbReference type="RefSeq" id="XP_009028289.1">
    <property type="nucleotide sequence ID" value="XM_009030041.1"/>
</dbReference>
<dbReference type="HOGENOM" id="CLU_877941_0_0_1"/>
<reference evidence="6" key="3">
    <citation type="submission" date="2015-06" db="UniProtKB">
        <authorList>
            <consortium name="EnsemblMetazoa"/>
        </authorList>
    </citation>
    <scope>IDENTIFICATION</scope>
</reference>
<gene>
    <name evidence="6" type="primary">20207832</name>
    <name evidence="5" type="ORF">HELRODRAFT_180745</name>
</gene>
<dbReference type="STRING" id="6412.T1FG83"/>
<accession>T1FG83</accession>
<dbReference type="EMBL" id="AMQM01007347">
    <property type="status" value="NOT_ANNOTATED_CDS"/>
    <property type="molecule type" value="Genomic_DNA"/>
</dbReference>
<dbReference type="GeneID" id="20207832"/>
<name>T1FG83_HELRO</name>
<evidence type="ECO:0000256" key="4">
    <source>
        <dbReference type="SAM" id="MobiDB-lite"/>
    </source>
</evidence>
<keyword evidence="2 3" id="KW-0175">Coiled coil</keyword>
<feature type="coiled-coil region" evidence="3">
    <location>
        <begin position="69"/>
        <end position="103"/>
    </location>
</feature>
<evidence type="ECO:0000313" key="7">
    <source>
        <dbReference type="Proteomes" id="UP000015101"/>
    </source>
</evidence>
<dbReference type="AlphaFoldDB" id="T1FG83"/>
<sequence>MSSLLLDKIMKDAQQLVGKLKQNENRTEDIINMFQTLQNKVNDMNKYQDVSGMPQVQVDLPLQILDFSLLPENQKIKELEAENEELKNHLEEHQITLELVMSKYREHINKHLNKNTLSSSLDSKTHQDNLNLLHNKIISINEMGETMWRALAAEVEVATEDIVAKGSNAEDAANDDEDDNRKRKLTQLLKEYHNLKQLLDVSATFGNNCLFDRQKLDLLYDRRRPINCFENDQNVSIIENKKLGYNVNCDGNDDDDGDNNNNNNNNNINNNNNSSNSNNNNNSSNDDDDYDSNTEEPFMYQSSPESNHSQIYNDSSE</sequence>
<dbReference type="Pfam" id="PF05769">
    <property type="entry name" value="SIKE"/>
    <property type="match status" value="1"/>
</dbReference>
<feature type="compositionally biased region" description="Low complexity" evidence="4">
    <location>
        <begin position="259"/>
        <end position="284"/>
    </location>
</feature>
<comment type="similarity">
    <text evidence="1">Belongs to the SIKE family.</text>
</comment>
<dbReference type="PANTHER" id="PTHR12186:SF2">
    <property type="entry name" value="FGFR1 ONCOGENE PARTNER 2 HOMOLOG"/>
    <property type="match status" value="1"/>
</dbReference>
<evidence type="ECO:0000313" key="5">
    <source>
        <dbReference type="EMBL" id="ESN93653.1"/>
    </source>
</evidence>
<evidence type="ECO:0000256" key="2">
    <source>
        <dbReference type="ARBA" id="ARBA00023054"/>
    </source>
</evidence>